<accession>A0AAW1RM14</accession>
<keyword evidence="3" id="KW-1185">Reference proteome</keyword>
<comment type="caution">
    <text evidence="2">The sequence shown here is derived from an EMBL/GenBank/DDBJ whole genome shotgun (WGS) entry which is preliminary data.</text>
</comment>
<dbReference type="Proteomes" id="UP001445335">
    <property type="component" value="Unassembled WGS sequence"/>
</dbReference>
<reference evidence="2 3" key="1">
    <citation type="journal article" date="2024" name="Nat. Commun.">
        <title>Phylogenomics reveals the evolutionary origins of lichenization in chlorophyte algae.</title>
        <authorList>
            <person name="Puginier C."/>
            <person name="Libourel C."/>
            <person name="Otte J."/>
            <person name="Skaloud P."/>
            <person name="Haon M."/>
            <person name="Grisel S."/>
            <person name="Petersen M."/>
            <person name="Berrin J.G."/>
            <person name="Delaux P.M."/>
            <person name="Dal Grande F."/>
            <person name="Keller J."/>
        </authorList>
    </citation>
    <scope>NUCLEOTIDE SEQUENCE [LARGE SCALE GENOMIC DNA]</scope>
    <source>
        <strain evidence="2 3">SAG 245.80</strain>
    </source>
</reference>
<gene>
    <name evidence="2" type="ORF">WJX81_006439</name>
</gene>
<proteinExistence type="predicted"/>
<protein>
    <recommendedName>
        <fullName evidence="1">PsbP C-terminal domain-containing protein</fullName>
    </recommendedName>
</protein>
<name>A0AAW1RM14_9CHLO</name>
<dbReference type="InterPro" id="IPR002683">
    <property type="entry name" value="PsbP_C"/>
</dbReference>
<dbReference type="GO" id="GO:0015979">
    <property type="term" value="P:photosynthesis"/>
    <property type="evidence" value="ECO:0007669"/>
    <property type="project" value="InterPro"/>
</dbReference>
<dbReference type="PANTHER" id="PTHR31407">
    <property type="match status" value="1"/>
</dbReference>
<dbReference type="Gene3D" id="3.40.1000.10">
    <property type="entry name" value="Mog1/PsbP, alpha/beta/alpha sandwich"/>
    <property type="match status" value="1"/>
</dbReference>
<dbReference type="Pfam" id="PF01789">
    <property type="entry name" value="PsbP"/>
    <property type="match status" value="1"/>
</dbReference>
<evidence type="ECO:0000259" key="1">
    <source>
        <dbReference type="Pfam" id="PF01789"/>
    </source>
</evidence>
<dbReference type="EMBL" id="JALJOU010000032">
    <property type="protein sequence ID" value="KAK9834317.1"/>
    <property type="molecule type" value="Genomic_DNA"/>
</dbReference>
<dbReference type="GO" id="GO:0019898">
    <property type="term" value="C:extrinsic component of membrane"/>
    <property type="evidence" value="ECO:0007669"/>
    <property type="project" value="InterPro"/>
</dbReference>
<evidence type="ECO:0000313" key="2">
    <source>
        <dbReference type="EMBL" id="KAK9834317.1"/>
    </source>
</evidence>
<dbReference type="InterPro" id="IPR016123">
    <property type="entry name" value="Mog1/PsbP_a/b/a-sand"/>
</dbReference>
<dbReference type="PANTHER" id="PTHR31407:SF15">
    <property type="entry name" value="PSBP DOMAIN-CONTAINING PROTEIN 1, CHLOROPLASTIC"/>
    <property type="match status" value="1"/>
</dbReference>
<sequence>MCGLAIGASALALQARPGHAILTAPAGSRLHQDRLDGYYFFYPDTWSPVTTSGNDVFYRNPYNVNENLFVDISSPSSSRYGDVAALGSPEAAAQRTLAQFLEELMSTRLGVRREGEVVSATARTADDGKLYYDVEVRVRSYASRNQLAADPRDRAEQLLEWDRRYVTVLGVANQRLYSFRLQTANDTYDRAQESLLQIAHSFRCKDVVA</sequence>
<dbReference type="GO" id="GO:0009654">
    <property type="term" value="C:photosystem II oxygen evolving complex"/>
    <property type="evidence" value="ECO:0007669"/>
    <property type="project" value="InterPro"/>
</dbReference>
<dbReference type="AlphaFoldDB" id="A0AAW1RM14"/>
<feature type="domain" description="PsbP C-terminal" evidence="1">
    <location>
        <begin position="29"/>
        <end position="203"/>
    </location>
</feature>
<organism evidence="2 3">
    <name type="scientific">Elliptochloris bilobata</name>
    <dbReference type="NCBI Taxonomy" id="381761"/>
    <lineage>
        <taxon>Eukaryota</taxon>
        <taxon>Viridiplantae</taxon>
        <taxon>Chlorophyta</taxon>
        <taxon>core chlorophytes</taxon>
        <taxon>Trebouxiophyceae</taxon>
        <taxon>Trebouxiophyceae incertae sedis</taxon>
        <taxon>Elliptochloris clade</taxon>
        <taxon>Elliptochloris</taxon>
    </lineage>
</organism>
<dbReference type="SUPFAM" id="SSF55724">
    <property type="entry name" value="Mog1p/PsbP-like"/>
    <property type="match status" value="1"/>
</dbReference>
<evidence type="ECO:0000313" key="3">
    <source>
        <dbReference type="Proteomes" id="UP001445335"/>
    </source>
</evidence>
<dbReference type="GO" id="GO:0005509">
    <property type="term" value="F:calcium ion binding"/>
    <property type="evidence" value="ECO:0007669"/>
    <property type="project" value="InterPro"/>
</dbReference>